<protein>
    <recommendedName>
        <fullName evidence="3">Lysine N-acyltransferase MbtK</fullName>
    </recommendedName>
    <alternativeName>
        <fullName evidence="4">Mycobactin synthase protein K</fullName>
    </alternativeName>
</protein>
<dbReference type="Pfam" id="PF13523">
    <property type="entry name" value="Acetyltransf_8"/>
    <property type="match status" value="1"/>
</dbReference>
<evidence type="ECO:0000259" key="5">
    <source>
        <dbReference type="SMART" id="SM01006"/>
    </source>
</evidence>
<comment type="caution">
    <text evidence="6">The sequence shown here is derived from an EMBL/GenBank/DDBJ whole genome shotgun (WGS) entry which is preliminary data.</text>
</comment>
<keyword evidence="7" id="KW-1185">Reference proteome</keyword>
<evidence type="ECO:0000256" key="1">
    <source>
        <dbReference type="ARBA" id="ARBA00003818"/>
    </source>
</evidence>
<evidence type="ECO:0000256" key="4">
    <source>
        <dbReference type="ARBA" id="ARBA00031122"/>
    </source>
</evidence>
<dbReference type="Proteomes" id="UP000029833">
    <property type="component" value="Unassembled WGS sequence"/>
</dbReference>
<evidence type="ECO:0000256" key="3">
    <source>
        <dbReference type="ARBA" id="ARBA00020586"/>
    </source>
</evidence>
<gene>
    <name evidence="6" type="ORF">Q760_15710</name>
</gene>
<feature type="domain" description="Acyltransferase MbtK/IucB-like conserved" evidence="5">
    <location>
        <begin position="41"/>
        <end position="89"/>
    </location>
</feature>
<comment type="pathway">
    <text evidence="2">Siderophore biosynthesis; mycobactin biosynthesis.</text>
</comment>
<evidence type="ECO:0000313" key="6">
    <source>
        <dbReference type="EMBL" id="KGM03695.1"/>
    </source>
</evidence>
<dbReference type="UniPathway" id="UPA00011"/>
<dbReference type="GO" id="GO:0016410">
    <property type="term" value="F:N-acyltransferase activity"/>
    <property type="evidence" value="ECO:0007669"/>
    <property type="project" value="TreeGrafter"/>
</dbReference>
<dbReference type="PANTHER" id="PTHR31438:SF1">
    <property type="entry name" value="LYSINE N-ACYLTRANSFERASE C17G9.06C-RELATED"/>
    <property type="match status" value="1"/>
</dbReference>
<dbReference type="STRING" id="1408250.Q760_15710"/>
<dbReference type="GO" id="GO:0019290">
    <property type="term" value="P:siderophore biosynthetic process"/>
    <property type="evidence" value="ECO:0007669"/>
    <property type="project" value="InterPro"/>
</dbReference>
<dbReference type="InterPro" id="IPR016181">
    <property type="entry name" value="Acyl_CoA_acyltransferase"/>
</dbReference>
<dbReference type="InterPro" id="IPR019432">
    <property type="entry name" value="Acyltransferase_MbtK/IucB-like"/>
</dbReference>
<evidence type="ECO:0000313" key="7">
    <source>
        <dbReference type="Proteomes" id="UP000029833"/>
    </source>
</evidence>
<sequence length="214" mass="22966">MTTAPPPAPVPAPEHVRLLSGPRGATVDERVVEPLGLLRTTVLDPAADLDTIHAWVTQPGTEFWRLGHLSREELGELYAYVDSLETHHAFVVRLGDEPLALLQTYDPHHDPVGECYPVQPGDVGLHLLVGSRGGAPAPGFTAHLVGYLVALLLGQPGARRLVVEPDVRNERAVARMVRSGFELGPEIDLPDKRARLAFLTADAAVASAAARASR</sequence>
<accession>A0A0A0B9X9</accession>
<dbReference type="SMART" id="SM01006">
    <property type="entry name" value="AlcB"/>
    <property type="match status" value="1"/>
</dbReference>
<dbReference type="SUPFAM" id="SSF55729">
    <property type="entry name" value="Acyl-CoA N-acyltransferases (Nat)"/>
    <property type="match status" value="1"/>
</dbReference>
<dbReference type="Gene3D" id="3.40.630.30">
    <property type="match status" value="1"/>
</dbReference>
<reference evidence="6 7" key="1">
    <citation type="submission" date="2013-10" db="EMBL/GenBank/DDBJ databases">
        <authorList>
            <person name="Wang G."/>
            <person name="Zhuang W."/>
        </authorList>
    </citation>
    <scope>NUCLEOTIDE SEQUENCE [LARGE SCALE GENOMIC DNA]</scope>
    <source>
        <strain evidence="6 7">DSM 20118</strain>
    </source>
</reference>
<proteinExistence type="predicted"/>
<comment type="function">
    <text evidence="1">Acyltransferase required for the direct transfer of medium- to long-chain fatty acyl moieties from a carrier protein (MbtL) on to the epsilon-amino group of lysine residue in the mycobactin core.</text>
</comment>
<dbReference type="AlphaFoldDB" id="A0A0A0B9X9"/>
<dbReference type="PANTHER" id="PTHR31438">
    <property type="entry name" value="LYSINE N-ACYLTRANSFERASE C17G9.06C-RELATED"/>
    <property type="match status" value="1"/>
</dbReference>
<dbReference type="RefSeq" id="WP_246056325.1">
    <property type="nucleotide sequence ID" value="NZ_AXNT01000007.1"/>
</dbReference>
<name>A0A0A0B9X9_9CELL</name>
<evidence type="ECO:0000256" key="2">
    <source>
        <dbReference type="ARBA" id="ARBA00005102"/>
    </source>
</evidence>
<organism evidence="6 7">
    <name type="scientific">Cellulomonas cellasea DSM 20118</name>
    <dbReference type="NCBI Taxonomy" id="1408250"/>
    <lineage>
        <taxon>Bacteria</taxon>
        <taxon>Bacillati</taxon>
        <taxon>Actinomycetota</taxon>
        <taxon>Actinomycetes</taxon>
        <taxon>Micrococcales</taxon>
        <taxon>Cellulomonadaceae</taxon>
        <taxon>Cellulomonas</taxon>
    </lineage>
</organism>
<dbReference type="EMBL" id="AXNT01000007">
    <property type="protein sequence ID" value="KGM03695.1"/>
    <property type="molecule type" value="Genomic_DNA"/>
</dbReference>